<keyword evidence="6" id="KW-1185">Reference proteome</keyword>
<dbReference type="GO" id="GO:0006654">
    <property type="term" value="P:phosphatidic acid biosynthetic process"/>
    <property type="evidence" value="ECO:0007669"/>
    <property type="project" value="TreeGrafter"/>
</dbReference>
<dbReference type="PROSITE" id="PS00061">
    <property type="entry name" value="ADH_SHORT"/>
    <property type="match status" value="1"/>
</dbReference>
<dbReference type="Pfam" id="PF00106">
    <property type="entry name" value="adh_short"/>
    <property type="match status" value="1"/>
</dbReference>
<dbReference type="GO" id="GO:0005783">
    <property type="term" value="C:endoplasmic reticulum"/>
    <property type="evidence" value="ECO:0007669"/>
    <property type="project" value="TreeGrafter"/>
</dbReference>
<sequence length="280" mass="29544">MPLKTVLITGCSAGGIGSALAMAFHKRGFRVFATARDLAKMDHLADLANATLLPLDVTSRASIDAAVVAVKKDTGGTLDVLVNNAGMAYVTPGLDADVKYARDVFDVNFFGVVETTKAFAPLVIAGQGTIVNISSAATHVTMPWMSIYAASKAAMEQFSEGIRLELQQYNVRVITVVGGGVASNMTVRSGAAPVPLPEGSFFKFSQAEIERQKAGVSKVKGIPAEEFAEKVVADALSGAAGRVYRGFGATFVWVLTSLCPGFVRDKIAMRSRGDSFERAL</sequence>
<dbReference type="PRINTS" id="PR00081">
    <property type="entry name" value="GDHRDH"/>
</dbReference>
<comment type="similarity">
    <text evidence="1 4">Belongs to the short-chain dehydrogenases/reductases (SDR) family.</text>
</comment>
<dbReference type="GO" id="GO:0019433">
    <property type="term" value="P:triglyceride catabolic process"/>
    <property type="evidence" value="ECO:0007669"/>
    <property type="project" value="TreeGrafter"/>
</dbReference>
<proteinExistence type="inferred from homology"/>
<evidence type="ECO:0000256" key="4">
    <source>
        <dbReference type="RuleBase" id="RU000363"/>
    </source>
</evidence>
<comment type="caution">
    <text evidence="5">The sequence shown here is derived from an EMBL/GenBank/DDBJ whole genome shotgun (WGS) entry which is preliminary data.</text>
</comment>
<keyword evidence="2" id="KW-0521">NADP</keyword>
<dbReference type="Gene3D" id="3.40.50.720">
    <property type="entry name" value="NAD(P)-binding Rossmann-like Domain"/>
    <property type="match status" value="1"/>
</dbReference>
<dbReference type="GO" id="GO:0004806">
    <property type="term" value="F:triacylglycerol lipase activity"/>
    <property type="evidence" value="ECO:0007669"/>
    <property type="project" value="TreeGrafter"/>
</dbReference>
<dbReference type="PRINTS" id="PR00080">
    <property type="entry name" value="SDRFAMILY"/>
</dbReference>
<dbReference type="Proteomes" id="UP001303760">
    <property type="component" value="Unassembled WGS sequence"/>
</dbReference>
<dbReference type="GO" id="GO:0005811">
    <property type="term" value="C:lipid droplet"/>
    <property type="evidence" value="ECO:0007669"/>
    <property type="project" value="TreeGrafter"/>
</dbReference>
<dbReference type="CDD" id="cd05374">
    <property type="entry name" value="17beta-HSD-like_SDR_c"/>
    <property type="match status" value="1"/>
</dbReference>
<keyword evidence="3" id="KW-0560">Oxidoreductase</keyword>
<dbReference type="SUPFAM" id="SSF51735">
    <property type="entry name" value="NAD(P)-binding Rossmann-fold domains"/>
    <property type="match status" value="1"/>
</dbReference>
<reference evidence="5" key="2">
    <citation type="submission" date="2023-05" db="EMBL/GenBank/DDBJ databases">
        <authorList>
            <consortium name="Lawrence Berkeley National Laboratory"/>
            <person name="Steindorff A."/>
            <person name="Hensen N."/>
            <person name="Bonometti L."/>
            <person name="Westerberg I."/>
            <person name="Brannstrom I.O."/>
            <person name="Guillou S."/>
            <person name="Cros-Aarteil S."/>
            <person name="Calhoun S."/>
            <person name="Haridas S."/>
            <person name="Kuo A."/>
            <person name="Mondo S."/>
            <person name="Pangilinan J."/>
            <person name="Riley R."/>
            <person name="Labutti K."/>
            <person name="Andreopoulos B."/>
            <person name="Lipzen A."/>
            <person name="Chen C."/>
            <person name="Yanf M."/>
            <person name="Daum C."/>
            <person name="Ng V."/>
            <person name="Clum A."/>
            <person name="Ohm R."/>
            <person name="Martin F."/>
            <person name="Silar P."/>
            <person name="Natvig D."/>
            <person name="Lalanne C."/>
            <person name="Gautier V."/>
            <person name="Ament-Velasquez S.L."/>
            <person name="Kruys A."/>
            <person name="Hutchinson M.I."/>
            <person name="Powell A.J."/>
            <person name="Barry K."/>
            <person name="Miller A.N."/>
            <person name="Grigoriev I.V."/>
            <person name="Debuchy R."/>
            <person name="Gladieux P."/>
            <person name="Thoren M.H."/>
            <person name="Johannesson H."/>
        </authorList>
    </citation>
    <scope>NUCLEOTIDE SEQUENCE</scope>
    <source>
        <strain evidence="5">CBS 532.94</strain>
    </source>
</reference>
<protein>
    <submittedName>
        <fullName evidence="5">Uncharacterized protein</fullName>
    </submittedName>
</protein>
<evidence type="ECO:0000313" key="5">
    <source>
        <dbReference type="EMBL" id="KAK4233024.1"/>
    </source>
</evidence>
<accession>A0AAN7C0H7</accession>
<dbReference type="InterPro" id="IPR036291">
    <property type="entry name" value="NAD(P)-bd_dom_sf"/>
</dbReference>
<dbReference type="InterPro" id="IPR020904">
    <property type="entry name" value="Sc_DH/Rdtase_CS"/>
</dbReference>
<dbReference type="AlphaFoldDB" id="A0AAN7C0H7"/>
<name>A0AAN7C0H7_9PEZI</name>
<dbReference type="PANTHER" id="PTHR44169:SF6">
    <property type="entry name" value="NADPH-DEPENDENT 1-ACYLDIHYDROXYACETONE PHOSPHATE REDUCTASE"/>
    <property type="match status" value="1"/>
</dbReference>
<dbReference type="EMBL" id="MU860704">
    <property type="protein sequence ID" value="KAK4233024.1"/>
    <property type="molecule type" value="Genomic_DNA"/>
</dbReference>
<dbReference type="InterPro" id="IPR002347">
    <property type="entry name" value="SDR_fam"/>
</dbReference>
<gene>
    <name evidence="5" type="ORF">C8A03DRAFT_39295</name>
</gene>
<evidence type="ECO:0000256" key="2">
    <source>
        <dbReference type="ARBA" id="ARBA00022857"/>
    </source>
</evidence>
<organism evidence="5 6">
    <name type="scientific">Achaetomium macrosporum</name>
    <dbReference type="NCBI Taxonomy" id="79813"/>
    <lineage>
        <taxon>Eukaryota</taxon>
        <taxon>Fungi</taxon>
        <taxon>Dikarya</taxon>
        <taxon>Ascomycota</taxon>
        <taxon>Pezizomycotina</taxon>
        <taxon>Sordariomycetes</taxon>
        <taxon>Sordariomycetidae</taxon>
        <taxon>Sordariales</taxon>
        <taxon>Chaetomiaceae</taxon>
        <taxon>Achaetomium</taxon>
    </lineage>
</organism>
<dbReference type="GO" id="GO:0000140">
    <property type="term" value="F:acylglycerone-phosphate reductase (NADP+) activity"/>
    <property type="evidence" value="ECO:0007669"/>
    <property type="project" value="TreeGrafter"/>
</dbReference>
<reference evidence="5" key="1">
    <citation type="journal article" date="2023" name="Mol. Phylogenet. Evol.">
        <title>Genome-scale phylogeny and comparative genomics of the fungal order Sordariales.</title>
        <authorList>
            <person name="Hensen N."/>
            <person name="Bonometti L."/>
            <person name="Westerberg I."/>
            <person name="Brannstrom I.O."/>
            <person name="Guillou S."/>
            <person name="Cros-Aarteil S."/>
            <person name="Calhoun S."/>
            <person name="Haridas S."/>
            <person name="Kuo A."/>
            <person name="Mondo S."/>
            <person name="Pangilinan J."/>
            <person name="Riley R."/>
            <person name="LaButti K."/>
            <person name="Andreopoulos B."/>
            <person name="Lipzen A."/>
            <person name="Chen C."/>
            <person name="Yan M."/>
            <person name="Daum C."/>
            <person name="Ng V."/>
            <person name="Clum A."/>
            <person name="Steindorff A."/>
            <person name="Ohm R.A."/>
            <person name="Martin F."/>
            <person name="Silar P."/>
            <person name="Natvig D.O."/>
            <person name="Lalanne C."/>
            <person name="Gautier V."/>
            <person name="Ament-Velasquez S.L."/>
            <person name="Kruys A."/>
            <person name="Hutchinson M.I."/>
            <person name="Powell A.J."/>
            <person name="Barry K."/>
            <person name="Miller A.N."/>
            <person name="Grigoriev I.V."/>
            <person name="Debuchy R."/>
            <person name="Gladieux P."/>
            <person name="Hiltunen Thoren M."/>
            <person name="Johannesson H."/>
        </authorList>
    </citation>
    <scope>NUCLEOTIDE SEQUENCE</scope>
    <source>
        <strain evidence="5">CBS 532.94</strain>
    </source>
</reference>
<dbReference type="PANTHER" id="PTHR44169">
    <property type="entry name" value="NADPH-DEPENDENT 1-ACYLDIHYDROXYACETONE PHOSPHATE REDUCTASE"/>
    <property type="match status" value="1"/>
</dbReference>
<evidence type="ECO:0000313" key="6">
    <source>
        <dbReference type="Proteomes" id="UP001303760"/>
    </source>
</evidence>
<evidence type="ECO:0000256" key="3">
    <source>
        <dbReference type="ARBA" id="ARBA00023002"/>
    </source>
</evidence>
<evidence type="ECO:0000256" key="1">
    <source>
        <dbReference type="ARBA" id="ARBA00006484"/>
    </source>
</evidence>